<dbReference type="GO" id="GO:0004359">
    <property type="term" value="F:glutaminase activity"/>
    <property type="evidence" value="ECO:0007669"/>
    <property type="project" value="RHEA"/>
</dbReference>
<dbReference type="GO" id="GO:0006541">
    <property type="term" value="P:glutamine metabolic process"/>
    <property type="evidence" value="ECO:0007669"/>
    <property type="project" value="InterPro"/>
</dbReference>
<feature type="binding site" evidence="8">
    <location>
        <position position="47"/>
    </location>
    <ligand>
        <name>L-glutamine</name>
        <dbReference type="ChEBI" id="CHEBI:58359"/>
    </ligand>
</feature>
<dbReference type="EMBL" id="AVBF01000008">
    <property type="protein sequence ID" value="KGP73798.1"/>
    <property type="molecule type" value="Genomic_DNA"/>
</dbReference>
<dbReference type="NCBIfam" id="TIGR01368">
    <property type="entry name" value="CPSaseIIsmall"/>
    <property type="match status" value="1"/>
</dbReference>
<evidence type="ECO:0000259" key="9">
    <source>
        <dbReference type="SMART" id="SM01097"/>
    </source>
</evidence>
<dbReference type="Pfam" id="PF00117">
    <property type="entry name" value="GATase"/>
    <property type="match status" value="1"/>
</dbReference>
<feature type="binding site" evidence="8">
    <location>
        <position position="247"/>
    </location>
    <ligand>
        <name>L-glutamine</name>
        <dbReference type="ChEBI" id="CHEBI:58359"/>
    </ligand>
</feature>
<dbReference type="SMART" id="SM01097">
    <property type="entry name" value="CPSase_sm_chain"/>
    <property type="match status" value="1"/>
</dbReference>
<feature type="region of interest" description="CPSase" evidence="8">
    <location>
        <begin position="1"/>
        <end position="167"/>
    </location>
</feature>
<feature type="binding site" evidence="8">
    <location>
        <position position="218"/>
    </location>
    <ligand>
        <name>L-glutamine</name>
        <dbReference type="ChEBI" id="CHEBI:58359"/>
    </ligand>
</feature>
<keyword evidence="3 8" id="KW-0436">Ligase</keyword>
<keyword evidence="8" id="KW-0028">Amino-acid biosynthesis</keyword>
<dbReference type="PRINTS" id="PR00096">
    <property type="entry name" value="GATASE"/>
</dbReference>
<protein>
    <recommendedName>
        <fullName evidence="8">Carbamoyl phosphate synthase small chain</fullName>
        <ecNumber evidence="8">6.3.5.5</ecNumber>
    </recommendedName>
    <alternativeName>
        <fullName evidence="8">Carbamoyl phosphate synthetase glutamine chain</fullName>
    </alternativeName>
</protein>
<evidence type="ECO:0000256" key="6">
    <source>
        <dbReference type="ARBA" id="ARBA00022962"/>
    </source>
</evidence>
<dbReference type="STRING" id="1385514.N782_01305"/>
<evidence type="ECO:0000256" key="2">
    <source>
        <dbReference type="ARBA" id="ARBA00007800"/>
    </source>
</evidence>
<dbReference type="InterPro" id="IPR050472">
    <property type="entry name" value="Anth_synth/Amidotransfase"/>
</dbReference>
<evidence type="ECO:0000256" key="5">
    <source>
        <dbReference type="ARBA" id="ARBA00022840"/>
    </source>
</evidence>
<feature type="binding site" evidence="8">
    <location>
        <position position="287"/>
    </location>
    <ligand>
        <name>L-glutamine</name>
        <dbReference type="ChEBI" id="CHEBI:58359"/>
    </ligand>
</feature>
<feature type="active site" description="Nucleophile" evidence="8">
    <location>
        <position position="243"/>
    </location>
</feature>
<evidence type="ECO:0000256" key="3">
    <source>
        <dbReference type="ARBA" id="ARBA00022598"/>
    </source>
</evidence>
<dbReference type="UniPathway" id="UPA00070">
    <property type="reaction ID" value="UER00115"/>
</dbReference>
<organism evidence="10 11">
    <name type="scientific">Pontibacillus yanchengensis Y32</name>
    <dbReference type="NCBI Taxonomy" id="1385514"/>
    <lineage>
        <taxon>Bacteria</taxon>
        <taxon>Bacillati</taxon>
        <taxon>Bacillota</taxon>
        <taxon>Bacilli</taxon>
        <taxon>Bacillales</taxon>
        <taxon>Bacillaceae</taxon>
        <taxon>Pontibacillus</taxon>
    </lineage>
</organism>
<dbReference type="GO" id="GO:0006526">
    <property type="term" value="P:L-arginine biosynthetic process"/>
    <property type="evidence" value="ECO:0007669"/>
    <property type="project" value="UniProtKB-UniRule"/>
</dbReference>
<comment type="catalytic activity">
    <reaction evidence="7 8">
        <text>hydrogencarbonate + L-glutamine + 2 ATP + H2O = carbamoyl phosphate + L-glutamate + 2 ADP + phosphate + 2 H(+)</text>
        <dbReference type="Rhea" id="RHEA:18633"/>
        <dbReference type="ChEBI" id="CHEBI:15377"/>
        <dbReference type="ChEBI" id="CHEBI:15378"/>
        <dbReference type="ChEBI" id="CHEBI:17544"/>
        <dbReference type="ChEBI" id="CHEBI:29985"/>
        <dbReference type="ChEBI" id="CHEBI:30616"/>
        <dbReference type="ChEBI" id="CHEBI:43474"/>
        <dbReference type="ChEBI" id="CHEBI:58228"/>
        <dbReference type="ChEBI" id="CHEBI:58359"/>
        <dbReference type="ChEBI" id="CHEBI:456216"/>
        <dbReference type="EC" id="6.3.5.5"/>
    </reaction>
</comment>
<evidence type="ECO:0000256" key="1">
    <source>
        <dbReference type="ARBA" id="ARBA00005077"/>
    </source>
</evidence>
<keyword evidence="11" id="KW-1185">Reference proteome</keyword>
<evidence type="ECO:0000256" key="8">
    <source>
        <dbReference type="HAMAP-Rule" id="MF_01209"/>
    </source>
</evidence>
<feature type="active site" evidence="8">
    <location>
        <position position="328"/>
    </location>
</feature>
<comment type="caution">
    <text evidence="10">The sequence shown here is derived from an EMBL/GenBank/DDBJ whole genome shotgun (WGS) entry which is preliminary data.</text>
</comment>
<keyword evidence="8" id="KW-0665">Pyrimidine biosynthesis</keyword>
<dbReference type="PANTHER" id="PTHR43418">
    <property type="entry name" value="MULTIFUNCTIONAL TRYPTOPHAN BIOSYNTHESIS PROTEIN-RELATED"/>
    <property type="match status" value="1"/>
</dbReference>
<dbReference type="InterPro" id="IPR036480">
    <property type="entry name" value="CarbP_synth_ssu_N_sf"/>
</dbReference>
<dbReference type="HAMAP" id="MF_01209">
    <property type="entry name" value="CPSase_S_chain"/>
    <property type="match status" value="1"/>
</dbReference>
<feature type="active site" evidence="8">
    <location>
        <position position="330"/>
    </location>
</feature>
<comment type="similarity">
    <text evidence="2 8">Belongs to the CarA family.</text>
</comment>
<dbReference type="PANTHER" id="PTHR43418:SF7">
    <property type="entry name" value="CARBAMOYL-PHOSPHATE SYNTHASE SMALL CHAIN"/>
    <property type="match status" value="1"/>
</dbReference>
<dbReference type="AlphaFoldDB" id="A0A0A2TH75"/>
<dbReference type="Gene3D" id="3.40.50.880">
    <property type="match status" value="1"/>
</dbReference>
<dbReference type="PRINTS" id="PR00099">
    <property type="entry name" value="CPSGATASE"/>
</dbReference>
<feature type="domain" description="Carbamoyl-phosphate synthase small subunit N-terminal" evidence="9">
    <location>
        <begin position="3"/>
        <end position="133"/>
    </location>
</feature>
<dbReference type="PROSITE" id="PS51273">
    <property type="entry name" value="GATASE_TYPE_1"/>
    <property type="match status" value="1"/>
</dbReference>
<dbReference type="RefSeq" id="WP_036816788.1">
    <property type="nucleotide sequence ID" value="NZ_AVBF01000008.1"/>
</dbReference>
<sequence length="357" mass="39275">MENQGYLLLENGDVFEGTLIGDASSCEGEVVFNTSMTGYQEITTDPSYAGQIIVFCYPLIGNYGVNDVDDESTSLFISGVVIGENCDAPSHFQSNNTFSTYLATKGVTGISGIDTRTLVKTIRDTGTKKGKIVKHIPEYLEWEAKSDEVLVSNVSVKEPFTYSNEGPHIVLMDFGYKQSIVTYLQKQSCKVTIMPYNSSFEEVQQLNPDGVVISNGPGDPQSLQTYLPEMKKLSQAYPIFGICLGHQLLALAYGGSTSKLKFGHRGSNHPVKHMETGKVYITSQNHGYEVQAESMEGTPFITTYKNVNDGSLEGMKHHTLPIYSVQFHPEAHAGPNDTAFMFQQFVELVGEQSYATT</sequence>
<feature type="binding site" evidence="8">
    <location>
        <position position="285"/>
    </location>
    <ligand>
        <name>L-glutamine</name>
        <dbReference type="ChEBI" id="CHEBI:58359"/>
    </ligand>
</feature>
<feature type="binding site" evidence="8">
    <location>
        <position position="216"/>
    </location>
    <ligand>
        <name>L-glutamine</name>
        <dbReference type="ChEBI" id="CHEBI:58359"/>
    </ligand>
</feature>
<comment type="subunit">
    <text evidence="8">Composed of two chains; the small (or glutamine) chain promotes the hydrolysis of glutamine to ammonia, which is used by the large (or ammonia) chain to synthesize carbamoyl phosphate. Tetramer of heterodimers (alpha,beta)4.</text>
</comment>
<dbReference type="GO" id="GO:0004088">
    <property type="term" value="F:carbamoyl-phosphate synthase (glutamine-hydrolyzing) activity"/>
    <property type="evidence" value="ECO:0007669"/>
    <property type="project" value="UniProtKB-UniRule"/>
</dbReference>
<keyword evidence="5 8" id="KW-0067">ATP-binding</keyword>
<proteinExistence type="inferred from homology"/>
<dbReference type="Gene3D" id="3.50.30.20">
    <property type="entry name" value="Carbamoyl-phosphate synthase small subunit, N-terminal domain"/>
    <property type="match status" value="1"/>
</dbReference>
<dbReference type="GO" id="GO:0005524">
    <property type="term" value="F:ATP binding"/>
    <property type="evidence" value="ECO:0007669"/>
    <property type="project" value="UniProtKB-UniRule"/>
</dbReference>
<evidence type="ECO:0000256" key="4">
    <source>
        <dbReference type="ARBA" id="ARBA00022741"/>
    </source>
</evidence>
<accession>A0A0A2TH75</accession>
<dbReference type="Proteomes" id="UP000030147">
    <property type="component" value="Unassembled WGS sequence"/>
</dbReference>
<keyword evidence="8" id="KW-0055">Arginine biosynthesis</keyword>
<comment type="function">
    <text evidence="8">Small subunit of the glutamine-dependent carbamoyl phosphate synthetase (CPSase). CPSase catalyzes the formation of carbamoyl phosphate from the ammonia moiety of glutamine, carbonate, and phosphate donated by ATP, constituting the first step of 2 biosynthetic pathways, one leading to arginine and/or urea and the other to pyrimidine nucleotides. The small subunit (glutamine amidotransferase) binds and cleaves glutamine to supply the large subunit with the substrate ammonia.</text>
</comment>
<gene>
    <name evidence="8" type="primary">carA</name>
    <name evidence="10" type="ORF">N782_01305</name>
</gene>
<dbReference type="OrthoDB" id="9804328at2"/>
<dbReference type="CDD" id="cd01744">
    <property type="entry name" value="GATase1_CPSase"/>
    <property type="match status" value="1"/>
</dbReference>
<dbReference type="InterPro" id="IPR006274">
    <property type="entry name" value="CarbamoylP_synth_ssu"/>
</dbReference>
<comment type="pathway">
    <text evidence="8">Pyrimidine metabolism; UMP biosynthesis via de novo pathway; (S)-dihydroorotate from bicarbonate: step 1/3.</text>
</comment>
<dbReference type="SUPFAM" id="SSF52021">
    <property type="entry name" value="Carbamoyl phosphate synthetase, small subunit N-terminal domain"/>
    <property type="match status" value="1"/>
</dbReference>
<dbReference type="UniPathway" id="UPA00068">
    <property type="reaction ID" value="UER00171"/>
</dbReference>
<dbReference type="eggNOG" id="COG0505">
    <property type="taxonomic scope" value="Bacteria"/>
</dbReference>
<dbReference type="InterPro" id="IPR029062">
    <property type="entry name" value="Class_I_gatase-like"/>
</dbReference>
<keyword evidence="4 8" id="KW-0547">Nucleotide-binding</keyword>
<keyword evidence="6 8" id="KW-0315">Glutamine amidotransferase</keyword>
<feature type="binding site" evidence="8">
    <location>
        <position position="244"/>
    </location>
    <ligand>
        <name>L-glutamine</name>
        <dbReference type="ChEBI" id="CHEBI:58359"/>
    </ligand>
</feature>
<dbReference type="SUPFAM" id="SSF52317">
    <property type="entry name" value="Class I glutamine amidotransferase-like"/>
    <property type="match status" value="1"/>
</dbReference>
<dbReference type="GO" id="GO:0006207">
    <property type="term" value="P:'de novo' pyrimidine nucleobase biosynthetic process"/>
    <property type="evidence" value="ECO:0007669"/>
    <property type="project" value="InterPro"/>
</dbReference>
<reference evidence="10 11" key="1">
    <citation type="journal article" date="2015" name="Stand. Genomic Sci.">
        <title>High quality draft genome sequence of the moderately halophilic bacterium Pontibacillus yanchengensis Y32(T) and comparison among Pontibacillus genomes.</title>
        <authorList>
            <person name="Huang J."/>
            <person name="Qiao Z.X."/>
            <person name="Tang J.W."/>
            <person name="Wang G."/>
        </authorList>
    </citation>
    <scope>NUCLEOTIDE SEQUENCE [LARGE SCALE GENOMIC DNA]</scope>
    <source>
        <strain evidence="10 11">Y32</strain>
    </source>
</reference>
<evidence type="ECO:0000256" key="7">
    <source>
        <dbReference type="ARBA" id="ARBA00048816"/>
    </source>
</evidence>
<dbReference type="InterPro" id="IPR035686">
    <property type="entry name" value="CPSase_GATase1"/>
</dbReference>
<evidence type="ECO:0000313" key="10">
    <source>
        <dbReference type="EMBL" id="KGP73798.1"/>
    </source>
</evidence>
<comment type="pathway">
    <text evidence="1 8">Amino-acid biosynthesis; L-arginine biosynthesis; carbamoyl phosphate from bicarbonate: step 1/1.</text>
</comment>
<comment type="catalytic activity">
    <reaction evidence="8">
        <text>L-glutamine + H2O = L-glutamate + NH4(+)</text>
        <dbReference type="Rhea" id="RHEA:15889"/>
        <dbReference type="ChEBI" id="CHEBI:15377"/>
        <dbReference type="ChEBI" id="CHEBI:28938"/>
        <dbReference type="ChEBI" id="CHEBI:29985"/>
        <dbReference type="ChEBI" id="CHEBI:58359"/>
    </reaction>
</comment>
<dbReference type="InterPro" id="IPR017926">
    <property type="entry name" value="GATASE"/>
</dbReference>
<dbReference type="GO" id="GO:0044205">
    <property type="term" value="P:'de novo' UMP biosynthetic process"/>
    <property type="evidence" value="ECO:0007669"/>
    <property type="project" value="UniProtKB-UniRule"/>
</dbReference>
<feature type="binding site" evidence="8">
    <location>
        <position position="288"/>
    </location>
    <ligand>
        <name>L-glutamine</name>
        <dbReference type="ChEBI" id="CHEBI:58359"/>
    </ligand>
</feature>
<dbReference type="EC" id="6.3.5.5" evidence="8"/>
<dbReference type="Pfam" id="PF00988">
    <property type="entry name" value="CPSase_sm_chain"/>
    <property type="match status" value="1"/>
</dbReference>
<name>A0A0A2TH75_9BACI</name>
<dbReference type="NCBIfam" id="NF009475">
    <property type="entry name" value="PRK12838.1"/>
    <property type="match status" value="1"/>
</dbReference>
<dbReference type="InterPro" id="IPR002474">
    <property type="entry name" value="CarbamoylP_synth_ssu_N"/>
</dbReference>
<evidence type="ECO:0000313" key="11">
    <source>
        <dbReference type="Proteomes" id="UP000030147"/>
    </source>
</evidence>